<organism evidence="1 2">
    <name type="scientific">Eumeta variegata</name>
    <name type="common">Bagworm moth</name>
    <name type="synonym">Eumeta japonica</name>
    <dbReference type="NCBI Taxonomy" id="151549"/>
    <lineage>
        <taxon>Eukaryota</taxon>
        <taxon>Metazoa</taxon>
        <taxon>Ecdysozoa</taxon>
        <taxon>Arthropoda</taxon>
        <taxon>Hexapoda</taxon>
        <taxon>Insecta</taxon>
        <taxon>Pterygota</taxon>
        <taxon>Neoptera</taxon>
        <taxon>Endopterygota</taxon>
        <taxon>Lepidoptera</taxon>
        <taxon>Glossata</taxon>
        <taxon>Ditrysia</taxon>
        <taxon>Tineoidea</taxon>
        <taxon>Psychidae</taxon>
        <taxon>Oiketicinae</taxon>
        <taxon>Eumeta</taxon>
    </lineage>
</organism>
<accession>A0A4C1V1M9</accession>
<evidence type="ECO:0000313" key="1">
    <source>
        <dbReference type="EMBL" id="GBP32691.1"/>
    </source>
</evidence>
<name>A0A4C1V1M9_EUMVA</name>
<dbReference type="EMBL" id="BGZK01000263">
    <property type="protein sequence ID" value="GBP32691.1"/>
    <property type="molecule type" value="Genomic_DNA"/>
</dbReference>
<evidence type="ECO:0000313" key="2">
    <source>
        <dbReference type="Proteomes" id="UP000299102"/>
    </source>
</evidence>
<dbReference type="Proteomes" id="UP000299102">
    <property type="component" value="Unassembled WGS sequence"/>
</dbReference>
<proteinExistence type="predicted"/>
<comment type="caution">
    <text evidence="1">The sequence shown here is derived from an EMBL/GenBank/DDBJ whole genome shotgun (WGS) entry which is preliminary data.</text>
</comment>
<keyword evidence="2" id="KW-1185">Reference proteome</keyword>
<reference evidence="1 2" key="1">
    <citation type="journal article" date="2019" name="Commun. Biol.">
        <title>The bagworm genome reveals a unique fibroin gene that provides high tensile strength.</title>
        <authorList>
            <person name="Kono N."/>
            <person name="Nakamura H."/>
            <person name="Ohtoshi R."/>
            <person name="Tomita M."/>
            <person name="Numata K."/>
            <person name="Arakawa K."/>
        </authorList>
    </citation>
    <scope>NUCLEOTIDE SEQUENCE [LARGE SCALE GENOMIC DNA]</scope>
</reference>
<sequence>MSILHTLAPVRVGSVGLKSTKKFPLKKHNWFGDAVSWEPYSASPCAAGQHAGVLTARDLPCGGSLKGILPAQEVTGTTARVEPIRYLDAGAMAHPRAHMSCVHYDREGVAMHFAHFTYERHMRSGHRFAVVPYTPPRFSASYCRLTKYSLELHARMINVAHKEKTLEQVQGAFSESRILCLRARTAPRRRRR</sequence>
<dbReference type="AlphaFoldDB" id="A0A4C1V1M9"/>
<protein>
    <submittedName>
        <fullName evidence="1">Uncharacterized protein</fullName>
    </submittedName>
</protein>
<gene>
    <name evidence="1" type="ORF">EVAR_16854_1</name>
</gene>